<dbReference type="InterPro" id="IPR013228">
    <property type="entry name" value="PE-PPE_C"/>
</dbReference>
<evidence type="ECO:0000259" key="2">
    <source>
        <dbReference type="Pfam" id="PF08237"/>
    </source>
</evidence>
<dbReference type="Gene3D" id="3.40.50.1820">
    <property type="entry name" value="alpha/beta hydrolase"/>
    <property type="match status" value="1"/>
</dbReference>
<gene>
    <name evidence="3" type="ORF">R3Q16_33985</name>
</gene>
<reference evidence="3 4" key="1">
    <citation type="submission" date="2023-10" db="EMBL/GenBank/DDBJ databases">
        <title>Development of a sustainable strategy for remediation of hydrocarbon-contaminated territories based on the waste exchange concept.</title>
        <authorList>
            <person name="Krivoruchko A."/>
        </authorList>
    </citation>
    <scope>NUCLEOTIDE SEQUENCE [LARGE SCALE GENOMIC DNA]</scope>
    <source>
        <strain evidence="3 4">IEGM 1203</strain>
    </source>
</reference>
<dbReference type="EMBL" id="JAWLKB010000060">
    <property type="protein sequence ID" value="MDV6271606.1"/>
    <property type="molecule type" value="Genomic_DNA"/>
</dbReference>
<evidence type="ECO:0000313" key="4">
    <source>
        <dbReference type="Proteomes" id="UP001185927"/>
    </source>
</evidence>
<feature type="chain" id="PRO_5045057035" evidence="1">
    <location>
        <begin position="25"/>
        <end position="185"/>
    </location>
</feature>
<name>A0ABU4C512_RHOGO</name>
<evidence type="ECO:0000256" key="1">
    <source>
        <dbReference type="SAM" id="SignalP"/>
    </source>
</evidence>
<dbReference type="SUPFAM" id="SSF53474">
    <property type="entry name" value="alpha/beta-Hydrolases"/>
    <property type="match status" value="1"/>
</dbReference>
<dbReference type="RefSeq" id="WP_317546173.1">
    <property type="nucleotide sequence ID" value="NZ_JAWLKB010000060.1"/>
</dbReference>
<keyword evidence="1" id="KW-0732">Signal</keyword>
<evidence type="ECO:0000313" key="3">
    <source>
        <dbReference type="EMBL" id="MDV6271606.1"/>
    </source>
</evidence>
<organism evidence="3 4">
    <name type="scientific">Rhodococcus globerulus</name>
    <dbReference type="NCBI Taxonomy" id="33008"/>
    <lineage>
        <taxon>Bacteria</taxon>
        <taxon>Bacillati</taxon>
        <taxon>Actinomycetota</taxon>
        <taxon>Actinomycetes</taxon>
        <taxon>Mycobacteriales</taxon>
        <taxon>Nocardiaceae</taxon>
        <taxon>Rhodococcus</taxon>
    </lineage>
</organism>
<dbReference type="Pfam" id="PF08237">
    <property type="entry name" value="PE-PPE"/>
    <property type="match status" value="1"/>
</dbReference>
<feature type="signal peptide" evidence="1">
    <location>
        <begin position="1"/>
        <end position="24"/>
    </location>
</feature>
<dbReference type="InterPro" id="IPR029058">
    <property type="entry name" value="AB_hydrolase_fold"/>
</dbReference>
<accession>A0ABU4C512</accession>
<keyword evidence="4" id="KW-1185">Reference proteome</keyword>
<sequence>MRSTILVILLTAFASLLLASPGSARNVIVVDGTGGDGAVLRAPEIQPGDTVTTIDYPATMMWPSYDQSVEAGKRSLRAELASSPEGTLVIGYSQGSRIAGDVLTEPQHPGVTGVLYSDPRQTGSGVETQTWMPSIFGVTMSGERSAFTVPVESKCIEGDGVCDWRNNDPVGSVIGYLRHHQRYYD</sequence>
<comment type="caution">
    <text evidence="3">The sequence shown here is derived from an EMBL/GenBank/DDBJ whole genome shotgun (WGS) entry which is preliminary data.</text>
</comment>
<feature type="domain" description="PE-PPE" evidence="2">
    <location>
        <begin position="47"/>
        <end position="101"/>
    </location>
</feature>
<protein>
    <submittedName>
        <fullName evidence="3">PE-PPE domain-containing protein</fullName>
    </submittedName>
</protein>
<proteinExistence type="predicted"/>
<dbReference type="Proteomes" id="UP001185927">
    <property type="component" value="Unassembled WGS sequence"/>
</dbReference>